<dbReference type="PANTHER" id="PTHR45947">
    <property type="entry name" value="SULFOQUINOVOSYL TRANSFERASE SQD2"/>
    <property type="match status" value="1"/>
</dbReference>
<accession>A0A562R2J9</accession>
<proteinExistence type="predicted"/>
<dbReference type="PANTHER" id="PTHR45947:SF15">
    <property type="entry name" value="TEICHURONIC ACID BIOSYNTHESIS GLYCOSYLTRANSFERASE TUAC-RELATED"/>
    <property type="match status" value="1"/>
</dbReference>
<keyword evidence="4" id="KW-1185">Reference proteome</keyword>
<dbReference type="SUPFAM" id="SSF53756">
    <property type="entry name" value="UDP-Glycosyltransferase/glycogen phosphorylase"/>
    <property type="match status" value="1"/>
</dbReference>
<feature type="domain" description="Glycosyl transferase family 1" evidence="2">
    <location>
        <begin position="247"/>
        <end position="405"/>
    </location>
</feature>
<reference evidence="3 4" key="1">
    <citation type="journal article" date="2015" name="Stand. Genomic Sci.">
        <title>Genomic Encyclopedia of Bacterial and Archaeal Type Strains, Phase III: the genomes of soil and plant-associated and newly described type strains.</title>
        <authorList>
            <person name="Whitman W.B."/>
            <person name="Woyke T."/>
            <person name="Klenk H.P."/>
            <person name="Zhou Y."/>
            <person name="Lilburn T.G."/>
            <person name="Beck B.J."/>
            <person name="De Vos P."/>
            <person name="Vandamme P."/>
            <person name="Eisen J.A."/>
            <person name="Garrity G."/>
            <person name="Hugenholtz P."/>
            <person name="Kyrpides N.C."/>
        </authorList>
    </citation>
    <scope>NUCLEOTIDE SEQUENCE [LARGE SCALE GENOMIC DNA]</scope>
    <source>
        <strain evidence="3 4">CGMCC 1.10948</strain>
    </source>
</reference>
<dbReference type="InterPro" id="IPR050194">
    <property type="entry name" value="Glycosyltransferase_grp1"/>
</dbReference>
<evidence type="ECO:0000256" key="1">
    <source>
        <dbReference type="SAM" id="MobiDB-lite"/>
    </source>
</evidence>
<dbReference type="CDD" id="cd03801">
    <property type="entry name" value="GT4_PimA-like"/>
    <property type="match status" value="1"/>
</dbReference>
<name>A0A562R2J9_9BRAD</name>
<dbReference type="Proteomes" id="UP000316291">
    <property type="component" value="Unassembled WGS sequence"/>
</dbReference>
<organism evidence="3 4">
    <name type="scientific">Bradyrhizobium huanghuaihaiense</name>
    <dbReference type="NCBI Taxonomy" id="990078"/>
    <lineage>
        <taxon>Bacteria</taxon>
        <taxon>Pseudomonadati</taxon>
        <taxon>Pseudomonadota</taxon>
        <taxon>Alphaproteobacteria</taxon>
        <taxon>Hyphomicrobiales</taxon>
        <taxon>Nitrobacteraceae</taxon>
        <taxon>Bradyrhizobium</taxon>
    </lineage>
</organism>
<dbReference type="AlphaFoldDB" id="A0A562R2J9"/>
<evidence type="ECO:0000313" key="4">
    <source>
        <dbReference type="Proteomes" id="UP000316291"/>
    </source>
</evidence>
<dbReference type="Gene3D" id="3.40.50.2000">
    <property type="entry name" value="Glycogen Phosphorylase B"/>
    <property type="match status" value="2"/>
</dbReference>
<gene>
    <name evidence="3" type="ORF">IQ16_06361</name>
</gene>
<feature type="region of interest" description="Disordered" evidence="1">
    <location>
        <begin position="1"/>
        <end position="26"/>
    </location>
</feature>
<dbReference type="EMBL" id="VLLA01000020">
    <property type="protein sequence ID" value="TWI63302.1"/>
    <property type="molecule type" value="Genomic_DNA"/>
</dbReference>
<protein>
    <submittedName>
        <fullName evidence="3">Glycosyltransferase involved in cell wall biosynthesis</fullName>
    </submittedName>
</protein>
<comment type="caution">
    <text evidence="3">The sequence shown here is derived from an EMBL/GenBank/DDBJ whole genome shotgun (WGS) entry which is preliminary data.</text>
</comment>
<sequence>MSNSINAEFNMQLTSGPSKKPSPSVSNRMPTVLYLINQYPAISHTFIKREVLALERLGVAVVRVAARGGKELVDPGDLAEEKRTIYLLQRPFALLRATISSLLLRPRGFGKALLTTLRMMRRSDRGPLLHAFYFVEACGVASIARDAGATHLHAHFGTNPAELALIASHLSGLSYSFTVHGCGEFDKPEFLALEAKIEAAAFVVAVSYYGRAQLYRWCKLSDCWKIKLIRCGIDEQFQAMSEVERCEAPRFVCVARFSREKGLDILIKAAAAMAANGHKFEVIIVGDGEGRKEFEILVAALGLSGTVRLRGWLNNADVRREIIGARALVVSSLAENLPIVIMEAMALRRPVVATQIAGIPELVIPRETGWLAAAGAPEALAAAMTECLLAPREQLEAMGRKGRERVLALHDVDREAAGLADLFATSVSQQNDIVIAEDRPLSAAVR</sequence>
<feature type="compositionally biased region" description="Polar residues" evidence="1">
    <location>
        <begin position="1"/>
        <end position="16"/>
    </location>
</feature>
<dbReference type="InterPro" id="IPR001296">
    <property type="entry name" value="Glyco_trans_1"/>
</dbReference>
<dbReference type="RefSeq" id="WP_018645214.1">
    <property type="nucleotide sequence ID" value="NZ_VLLA01000020.1"/>
</dbReference>
<dbReference type="Pfam" id="PF00534">
    <property type="entry name" value="Glycos_transf_1"/>
    <property type="match status" value="1"/>
</dbReference>
<dbReference type="GO" id="GO:0016757">
    <property type="term" value="F:glycosyltransferase activity"/>
    <property type="evidence" value="ECO:0007669"/>
    <property type="project" value="InterPro"/>
</dbReference>
<evidence type="ECO:0000259" key="2">
    <source>
        <dbReference type="Pfam" id="PF00534"/>
    </source>
</evidence>
<keyword evidence="3" id="KW-0808">Transferase</keyword>
<evidence type="ECO:0000313" key="3">
    <source>
        <dbReference type="EMBL" id="TWI63302.1"/>
    </source>
</evidence>